<keyword evidence="3" id="KW-1185">Reference proteome</keyword>
<keyword evidence="1" id="KW-1133">Transmembrane helix</keyword>
<protein>
    <submittedName>
        <fullName evidence="2">Uncharacterized protein</fullName>
    </submittedName>
</protein>
<dbReference type="Proteomes" id="UP000242715">
    <property type="component" value="Unassembled WGS sequence"/>
</dbReference>
<feature type="transmembrane region" description="Helical" evidence="1">
    <location>
        <begin position="27"/>
        <end position="47"/>
    </location>
</feature>
<dbReference type="AlphaFoldDB" id="A0A2Z6NM79"/>
<reference evidence="3" key="1">
    <citation type="journal article" date="2017" name="Front. Plant Sci.">
        <title>Climate Clever Clovers: New Paradigm to Reduce the Environmental Footprint of Ruminants by Breeding Low Methanogenic Forages Utilizing Haplotype Variation.</title>
        <authorList>
            <person name="Kaur P."/>
            <person name="Appels R."/>
            <person name="Bayer P.E."/>
            <person name="Keeble-Gagnere G."/>
            <person name="Wang J."/>
            <person name="Hirakawa H."/>
            <person name="Shirasawa K."/>
            <person name="Vercoe P."/>
            <person name="Stefanova K."/>
            <person name="Durmic Z."/>
            <person name="Nichols P."/>
            <person name="Revell C."/>
            <person name="Isobe S.N."/>
            <person name="Edwards D."/>
            <person name="Erskine W."/>
        </authorList>
    </citation>
    <scope>NUCLEOTIDE SEQUENCE [LARGE SCALE GENOMIC DNA]</scope>
    <source>
        <strain evidence="3">cv. Daliak</strain>
    </source>
</reference>
<accession>A0A2Z6NM79</accession>
<evidence type="ECO:0000313" key="2">
    <source>
        <dbReference type="EMBL" id="GAU36995.1"/>
    </source>
</evidence>
<proteinExistence type="predicted"/>
<keyword evidence="1" id="KW-0472">Membrane</keyword>
<dbReference type="EMBL" id="DF973649">
    <property type="protein sequence ID" value="GAU36995.1"/>
    <property type="molecule type" value="Genomic_DNA"/>
</dbReference>
<organism evidence="2 3">
    <name type="scientific">Trifolium subterraneum</name>
    <name type="common">Subterranean clover</name>
    <dbReference type="NCBI Taxonomy" id="3900"/>
    <lineage>
        <taxon>Eukaryota</taxon>
        <taxon>Viridiplantae</taxon>
        <taxon>Streptophyta</taxon>
        <taxon>Embryophyta</taxon>
        <taxon>Tracheophyta</taxon>
        <taxon>Spermatophyta</taxon>
        <taxon>Magnoliopsida</taxon>
        <taxon>eudicotyledons</taxon>
        <taxon>Gunneridae</taxon>
        <taxon>Pentapetalae</taxon>
        <taxon>rosids</taxon>
        <taxon>fabids</taxon>
        <taxon>Fabales</taxon>
        <taxon>Fabaceae</taxon>
        <taxon>Papilionoideae</taxon>
        <taxon>50 kb inversion clade</taxon>
        <taxon>NPAAA clade</taxon>
        <taxon>Hologalegina</taxon>
        <taxon>IRL clade</taxon>
        <taxon>Trifolieae</taxon>
        <taxon>Trifolium</taxon>
    </lineage>
</organism>
<evidence type="ECO:0000256" key="1">
    <source>
        <dbReference type="SAM" id="Phobius"/>
    </source>
</evidence>
<sequence length="99" mass="11450">MLITSLLGGGWFCSSWCDWEMVSPMRAVDRLCWICVAIWTGIVSWFHSIYQRKDGFRSDFDAILPSEREFVELVVSRDGGFRKIYREYLPTCGATALNE</sequence>
<name>A0A2Z6NM79_TRISU</name>
<evidence type="ECO:0000313" key="3">
    <source>
        <dbReference type="Proteomes" id="UP000242715"/>
    </source>
</evidence>
<gene>
    <name evidence="2" type="ORF">TSUD_150310</name>
</gene>
<keyword evidence="1" id="KW-0812">Transmembrane</keyword>